<evidence type="ECO:0000313" key="3">
    <source>
        <dbReference type="EMBL" id="CAK9249953.1"/>
    </source>
</evidence>
<keyword evidence="2" id="KW-0472">Membrane</keyword>
<protein>
    <recommendedName>
        <fullName evidence="5">MATE transporter</fullName>
    </recommendedName>
</protein>
<dbReference type="InterPro" id="IPR002528">
    <property type="entry name" value="MATE_fam"/>
</dbReference>
<proteinExistence type="inferred from homology"/>
<feature type="transmembrane region" description="Helical" evidence="2">
    <location>
        <begin position="168"/>
        <end position="189"/>
    </location>
</feature>
<keyword evidence="4" id="KW-1185">Reference proteome</keyword>
<reference evidence="3" key="1">
    <citation type="submission" date="2024-02" db="EMBL/GenBank/DDBJ databases">
        <authorList>
            <consortium name="ELIXIR-Norway"/>
            <consortium name="Elixir Norway"/>
        </authorList>
    </citation>
    <scope>NUCLEOTIDE SEQUENCE</scope>
</reference>
<gene>
    <name evidence="3" type="ORF">CSSPJE1EN1_LOCUS25331</name>
</gene>
<organism evidence="3 4">
    <name type="scientific">Sphagnum jensenii</name>
    <dbReference type="NCBI Taxonomy" id="128206"/>
    <lineage>
        <taxon>Eukaryota</taxon>
        <taxon>Viridiplantae</taxon>
        <taxon>Streptophyta</taxon>
        <taxon>Embryophyta</taxon>
        <taxon>Bryophyta</taxon>
        <taxon>Sphagnophytina</taxon>
        <taxon>Sphagnopsida</taxon>
        <taxon>Sphagnales</taxon>
        <taxon>Sphagnaceae</taxon>
        <taxon>Sphagnum</taxon>
    </lineage>
</organism>
<keyword evidence="2" id="KW-1133">Transmembrane helix</keyword>
<accession>A0ABP0V6E5</accession>
<keyword evidence="2" id="KW-0812">Transmembrane</keyword>
<feature type="transmembrane region" description="Helical" evidence="2">
    <location>
        <begin position="102"/>
        <end position="131"/>
    </location>
</feature>
<feature type="transmembrane region" description="Helical" evidence="2">
    <location>
        <begin position="143"/>
        <end position="162"/>
    </location>
</feature>
<dbReference type="Pfam" id="PF01554">
    <property type="entry name" value="MatE"/>
    <property type="match status" value="1"/>
</dbReference>
<evidence type="ECO:0000256" key="1">
    <source>
        <dbReference type="ARBA" id="ARBA00010199"/>
    </source>
</evidence>
<comment type="caution">
    <text evidence="3">The sequence shown here is derived from an EMBL/GenBank/DDBJ whole genome shotgun (WGS) entry which is preliminary data.</text>
</comment>
<feature type="transmembrane region" description="Helical" evidence="2">
    <location>
        <begin position="70"/>
        <end position="90"/>
    </location>
</feature>
<evidence type="ECO:0000256" key="2">
    <source>
        <dbReference type="SAM" id="Phobius"/>
    </source>
</evidence>
<name>A0ABP0V6E5_9BRYO</name>
<evidence type="ECO:0008006" key="5">
    <source>
        <dbReference type="Google" id="ProtNLM"/>
    </source>
</evidence>
<sequence>MVCSEWWAYEILTLLASQLGTYEVAAQTIIIQTASLTYMVPMGISIATASLVGNFLGADKADVAVRIGKVAIMFNLCCELVIGLSIFFLGRYLVDAYTMDDVIRQLCILIIPFLSCFAVFDGSVAIGLGILRGKQYVGAASNLVSFYVIGVPSAYFLCFHTALGVRGLIMGVSLGTSCQLVFLYSLIFCSEKYVYSSILPKNEEDEIDEEEQTTDTIKEPLDSALEYEDDINEEKLCRVSRTQTTHLPGVTLQHRVMQRLRNHNN</sequence>
<comment type="similarity">
    <text evidence="1">Belongs to the multi antimicrobial extrusion (MATE) (TC 2.A.66.1) family.</text>
</comment>
<dbReference type="EMBL" id="CAXAQS010000075">
    <property type="protein sequence ID" value="CAK9249953.1"/>
    <property type="molecule type" value="Genomic_DNA"/>
</dbReference>
<dbReference type="Proteomes" id="UP001497444">
    <property type="component" value="Unassembled WGS sequence"/>
</dbReference>
<feature type="transmembrane region" description="Helical" evidence="2">
    <location>
        <begin position="36"/>
        <end position="58"/>
    </location>
</feature>
<dbReference type="PANTHER" id="PTHR11206">
    <property type="entry name" value="MULTIDRUG RESISTANCE PROTEIN"/>
    <property type="match status" value="1"/>
</dbReference>
<evidence type="ECO:0000313" key="4">
    <source>
        <dbReference type="Proteomes" id="UP001497444"/>
    </source>
</evidence>